<evidence type="ECO:0000313" key="3">
    <source>
        <dbReference type="Proteomes" id="UP000176294"/>
    </source>
</evidence>
<organism evidence="2 3">
    <name type="scientific">Hymenobacter lapidarius</name>
    <dbReference type="NCBI Taxonomy" id="1908237"/>
    <lineage>
        <taxon>Bacteria</taxon>
        <taxon>Pseudomonadati</taxon>
        <taxon>Bacteroidota</taxon>
        <taxon>Cytophagia</taxon>
        <taxon>Cytophagales</taxon>
        <taxon>Hymenobacteraceae</taxon>
        <taxon>Hymenobacter</taxon>
    </lineage>
</organism>
<dbReference type="EMBL" id="MDZB01000153">
    <property type="protein sequence ID" value="OGX82011.1"/>
    <property type="molecule type" value="Genomic_DNA"/>
</dbReference>
<dbReference type="STRING" id="1908237.BEN47_05165"/>
<dbReference type="AlphaFoldDB" id="A0A1G1STU3"/>
<feature type="transmembrane region" description="Helical" evidence="1">
    <location>
        <begin position="136"/>
        <end position="157"/>
    </location>
</feature>
<name>A0A1G1STU3_9BACT</name>
<accession>A0A1G1STU3</accession>
<dbReference type="Pfam" id="PF22503">
    <property type="entry name" value="DUF6992"/>
    <property type="match status" value="1"/>
</dbReference>
<sequence>MLTPAQIAVIFQGNEQVVVRGLAVLAAWALLNLVVGGYLLARADRRYESYYFQAMNVGWGLVNTALAGWSILQLRFSVPAGVSVADLFREQLLNENLFLLNAGLDVAYIMTGFYLRALGAHPGRERPERMLGFGRSLWVQGGFLLVFDAMMWALLHWQGQAWVQQLT</sequence>
<protein>
    <submittedName>
        <fullName evidence="2">Uncharacterized protein</fullName>
    </submittedName>
</protein>
<keyword evidence="1" id="KW-0812">Transmembrane</keyword>
<dbReference type="RefSeq" id="WP_070730391.1">
    <property type="nucleotide sequence ID" value="NZ_MDZB01000153.1"/>
</dbReference>
<feature type="transmembrane region" description="Helical" evidence="1">
    <location>
        <begin position="50"/>
        <end position="72"/>
    </location>
</feature>
<keyword evidence="1" id="KW-0472">Membrane</keyword>
<evidence type="ECO:0000256" key="1">
    <source>
        <dbReference type="SAM" id="Phobius"/>
    </source>
</evidence>
<feature type="transmembrane region" description="Helical" evidence="1">
    <location>
        <begin position="97"/>
        <end position="115"/>
    </location>
</feature>
<dbReference type="Proteomes" id="UP000176294">
    <property type="component" value="Unassembled WGS sequence"/>
</dbReference>
<dbReference type="InterPro" id="IPR054261">
    <property type="entry name" value="DUF6992"/>
</dbReference>
<keyword evidence="1" id="KW-1133">Transmembrane helix</keyword>
<dbReference type="OrthoDB" id="1122568at2"/>
<evidence type="ECO:0000313" key="2">
    <source>
        <dbReference type="EMBL" id="OGX82011.1"/>
    </source>
</evidence>
<gene>
    <name evidence="2" type="ORF">BEN47_05165</name>
</gene>
<comment type="caution">
    <text evidence="2">The sequence shown here is derived from an EMBL/GenBank/DDBJ whole genome shotgun (WGS) entry which is preliminary data.</text>
</comment>
<keyword evidence="3" id="KW-1185">Reference proteome</keyword>
<reference evidence="2 3" key="1">
    <citation type="submission" date="2016-08" db="EMBL/GenBank/DDBJ databases">
        <title>Hymenobacter coccineus sp. nov., Hymenobacter lapidarius sp. nov. and Hymenobacter glacialis sp. nov., isolated from Antarctic soil.</title>
        <authorList>
            <person name="Sedlacek I."/>
            <person name="Kralova S."/>
            <person name="Kyrova K."/>
            <person name="Maslanova I."/>
            <person name="Stankova E."/>
            <person name="Vrbovska V."/>
            <person name="Nemec M."/>
            <person name="Bartak M."/>
            <person name="Svec P."/>
            <person name="Busse H.-J."/>
            <person name="Pantucek R."/>
        </authorList>
    </citation>
    <scope>NUCLEOTIDE SEQUENCE [LARGE SCALE GENOMIC DNA]</scope>
    <source>
        <strain evidence="2 3">CCM 8643</strain>
    </source>
</reference>
<proteinExistence type="predicted"/>
<feature type="transmembrane region" description="Helical" evidence="1">
    <location>
        <begin position="22"/>
        <end position="41"/>
    </location>
</feature>